<gene>
    <name evidence="1" type="ORF">BS47DRAFT_748955</name>
</gene>
<dbReference type="OrthoDB" id="336240at2759"/>
<keyword evidence="2" id="KW-1185">Reference proteome</keyword>
<dbReference type="EMBL" id="MU128912">
    <property type="protein sequence ID" value="KAF9520274.1"/>
    <property type="molecule type" value="Genomic_DNA"/>
</dbReference>
<name>A0A9P6BA65_9AGAM</name>
<reference evidence="1" key="1">
    <citation type="journal article" date="2020" name="Nat. Commun.">
        <title>Large-scale genome sequencing of mycorrhizal fungi provides insights into the early evolution of symbiotic traits.</title>
        <authorList>
            <person name="Miyauchi S."/>
            <person name="Kiss E."/>
            <person name="Kuo A."/>
            <person name="Drula E."/>
            <person name="Kohler A."/>
            <person name="Sanchez-Garcia M."/>
            <person name="Morin E."/>
            <person name="Andreopoulos B."/>
            <person name="Barry K.W."/>
            <person name="Bonito G."/>
            <person name="Buee M."/>
            <person name="Carver A."/>
            <person name="Chen C."/>
            <person name="Cichocki N."/>
            <person name="Clum A."/>
            <person name="Culley D."/>
            <person name="Crous P.W."/>
            <person name="Fauchery L."/>
            <person name="Girlanda M."/>
            <person name="Hayes R.D."/>
            <person name="Keri Z."/>
            <person name="LaButti K."/>
            <person name="Lipzen A."/>
            <person name="Lombard V."/>
            <person name="Magnuson J."/>
            <person name="Maillard F."/>
            <person name="Murat C."/>
            <person name="Nolan M."/>
            <person name="Ohm R.A."/>
            <person name="Pangilinan J."/>
            <person name="Pereira M.F."/>
            <person name="Perotto S."/>
            <person name="Peter M."/>
            <person name="Pfister S."/>
            <person name="Riley R."/>
            <person name="Sitrit Y."/>
            <person name="Stielow J.B."/>
            <person name="Szollosi G."/>
            <person name="Zifcakova L."/>
            <person name="Stursova M."/>
            <person name="Spatafora J.W."/>
            <person name="Tedersoo L."/>
            <person name="Vaario L.M."/>
            <person name="Yamada A."/>
            <person name="Yan M."/>
            <person name="Wang P."/>
            <person name="Xu J."/>
            <person name="Bruns T."/>
            <person name="Baldrian P."/>
            <person name="Vilgalys R."/>
            <person name="Dunand C."/>
            <person name="Henrissat B."/>
            <person name="Grigoriev I.V."/>
            <person name="Hibbett D."/>
            <person name="Nagy L.G."/>
            <person name="Martin F.M."/>
        </authorList>
    </citation>
    <scope>NUCLEOTIDE SEQUENCE</scope>
    <source>
        <strain evidence="1">UP504</strain>
    </source>
</reference>
<evidence type="ECO:0008006" key="3">
    <source>
        <dbReference type="Google" id="ProtNLM"/>
    </source>
</evidence>
<evidence type="ECO:0000313" key="1">
    <source>
        <dbReference type="EMBL" id="KAF9520274.1"/>
    </source>
</evidence>
<dbReference type="AlphaFoldDB" id="A0A9P6BA65"/>
<proteinExistence type="predicted"/>
<comment type="caution">
    <text evidence="1">The sequence shown here is derived from an EMBL/GenBank/DDBJ whole genome shotgun (WGS) entry which is preliminary data.</text>
</comment>
<accession>A0A9P6BA65</accession>
<protein>
    <recommendedName>
        <fullName evidence="3">RING-type domain-containing protein</fullName>
    </recommendedName>
</protein>
<evidence type="ECO:0000313" key="2">
    <source>
        <dbReference type="Proteomes" id="UP000886523"/>
    </source>
</evidence>
<organism evidence="1 2">
    <name type="scientific">Hydnum rufescens UP504</name>
    <dbReference type="NCBI Taxonomy" id="1448309"/>
    <lineage>
        <taxon>Eukaryota</taxon>
        <taxon>Fungi</taxon>
        <taxon>Dikarya</taxon>
        <taxon>Basidiomycota</taxon>
        <taxon>Agaricomycotina</taxon>
        <taxon>Agaricomycetes</taxon>
        <taxon>Cantharellales</taxon>
        <taxon>Hydnaceae</taxon>
        <taxon>Hydnum</taxon>
    </lineage>
</organism>
<sequence length="364" mass="39599">MLSCSHSLCSSCFTASLNIVGEKEFSCVLCSEPVLDFRFLSSKSPAVGDIGSANGSPEISGPPLPSHTTFLDPVLQSSSSELSVLRLDDVPWDVTPFMLSSWADIPALQAHVLLDCDGKTLSHAYIEASAQVSRKILLNCRNKVLGSGKRARRVTITASSQDELMQQLFPSWGGTFEDASPTLSNVPASQVSSVMNTGLLSTCDVDGMKKLIFQPDSRYVKDPSLPFHALISVINKFPSGGDSRVFWNYVIRDSLFNLVYSATAFLVSSDHVDWKNETIAGLITAFLKCSSQVHGLLDKEQSSLDSSVISTPPSNSFEPAPTVYIPQNHHVDGWSPYNTIALEFGLEPHVVQAVYERLSQSSFI</sequence>
<dbReference type="Proteomes" id="UP000886523">
    <property type="component" value="Unassembled WGS sequence"/>
</dbReference>